<dbReference type="Pfam" id="PF00954">
    <property type="entry name" value="S_locus_glycop"/>
    <property type="match status" value="1"/>
</dbReference>
<dbReference type="PROSITE" id="PS50948">
    <property type="entry name" value="PAN"/>
    <property type="match status" value="1"/>
</dbReference>
<dbReference type="PROSITE" id="PS50011">
    <property type="entry name" value="PROTEIN_KINASE_DOM"/>
    <property type="match status" value="1"/>
</dbReference>
<feature type="chain" id="PRO_5043887178" description="Receptor-like serine/threonine-protein kinase" evidence="15">
    <location>
        <begin position="20"/>
        <end position="802"/>
    </location>
</feature>
<dbReference type="SUPFAM" id="SSF56112">
    <property type="entry name" value="Protein kinase-like (PK-like)"/>
    <property type="match status" value="1"/>
</dbReference>
<dbReference type="InterPro" id="IPR024171">
    <property type="entry name" value="SRK-like_kinase"/>
</dbReference>
<dbReference type="InterPro" id="IPR011009">
    <property type="entry name" value="Kinase-like_dom_sf"/>
</dbReference>
<dbReference type="PANTHER" id="PTHR27002">
    <property type="entry name" value="RECEPTOR-LIKE SERINE/THREONINE-PROTEIN KINASE SD1-8"/>
    <property type="match status" value="1"/>
</dbReference>
<evidence type="ECO:0000256" key="5">
    <source>
        <dbReference type="ARBA" id="ARBA00022729"/>
    </source>
</evidence>
<dbReference type="FunFam" id="1.10.510.10:FF:000060">
    <property type="entry name" value="G-type lectin S-receptor-like serine/threonine-protein kinase"/>
    <property type="match status" value="1"/>
</dbReference>
<keyword evidence="14" id="KW-0472">Membrane</keyword>
<dbReference type="CDD" id="cd14066">
    <property type="entry name" value="STKc_IRAK"/>
    <property type="match status" value="1"/>
</dbReference>
<dbReference type="InterPro" id="IPR001245">
    <property type="entry name" value="Ser-Thr/Tyr_kinase_cat_dom"/>
</dbReference>
<dbReference type="FunFam" id="2.90.10.10:FF:000005">
    <property type="entry name" value="G-type lectin S-receptor-like serine/threonine-protein kinase"/>
    <property type="match status" value="1"/>
</dbReference>
<comment type="subcellular location">
    <subcellularLocation>
        <location evidence="1">Cell membrane</location>
        <topology evidence="1">Single-pass type I membrane protein</topology>
    </subcellularLocation>
</comment>
<evidence type="ECO:0000256" key="10">
    <source>
        <dbReference type="ARBA" id="ARBA00023180"/>
    </source>
</evidence>
<dbReference type="GO" id="GO:0005886">
    <property type="term" value="C:plasma membrane"/>
    <property type="evidence" value="ECO:0007669"/>
    <property type="project" value="UniProtKB-SubCell"/>
</dbReference>
<feature type="domain" description="Protein kinase" evidence="16">
    <location>
        <begin position="494"/>
        <end position="774"/>
    </location>
</feature>
<dbReference type="PIRSF" id="PIRSF000641">
    <property type="entry name" value="SRK"/>
    <property type="match status" value="1"/>
</dbReference>
<name>A0AAV3RTD0_LITER</name>
<dbReference type="PROSITE" id="PS50927">
    <property type="entry name" value="BULB_LECTIN"/>
    <property type="match status" value="1"/>
</dbReference>
<feature type="domain" description="Bulb-type lectin" evidence="17">
    <location>
        <begin position="26"/>
        <end position="146"/>
    </location>
</feature>
<dbReference type="PANTHER" id="PTHR27002:SF181">
    <property type="entry name" value="RECEPTOR-LIKE SERINE_THREONINE-PROTEIN KINASE"/>
    <property type="match status" value="1"/>
</dbReference>
<dbReference type="Gene3D" id="2.90.10.10">
    <property type="entry name" value="Bulb-type lectin domain"/>
    <property type="match status" value="1"/>
</dbReference>
<evidence type="ECO:0000259" key="18">
    <source>
        <dbReference type="PROSITE" id="PS50948"/>
    </source>
</evidence>
<dbReference type="PROSITE" id="PS00108">
    <property type="entry name" value="PROTEIN_KINASE_ST"/>
    <property type="match status" value="1"/>
</dbReference>
<keyword evidence="19" id="KW-0675">Receptor</keyword>
<dbReference type="Gene3D" id="1.10.510.10">
    <property type="entry name" value="Transferase(Phosphotransferase) domain 1"/>
    <property type="match status" value="1"/>
</dbReference>
<dbReference type="Proteomes" id="UP001454036">
    <property type="component" value="Unassembled WGS sequence"/>
</dbReference>
<accession>A0AAV3RTD0</accession>
<organism evidence="19 20">
    <name type="scientific">Lithospermum erythrorhizon</name>
    <name type="common">Purple gromwell</name>
    <name type="synonym">Lithospermum officinale var. erythrorhizon</name>
    <dbReference type="NCBI Taxonomy" id="34254"/>
    <lineage>
        <taxon>Eukaryota</taxon>
        <taxon>Viridiplantae</taxon>
        <taxon>Streptophyta</taxon>
        <taxon>Embryophyta</taxon>
        <taxon>Tracheophyta</taxon>
        <taxon>Spermatophyta</taxon>
        <taxon>Magnoliopsida</taxon>
        <taxon>eudicotyledons</taxon>
        <taxon>Gunneridae</taxon>
        <taxon>Pentapetalae</taxon>
        <taxon>asterids</taxon>
        <taxon>lamiids</taxon>
        <taxon>Boraginales</taxon>
        <taxon>Boraginaceae</taxon>
        <taxon>Boraginoideae</taxon>
        <taxon>Lithospermeae</taxon>
        <taxon>Lithospermum</taxon>
    </lineage>
</organism>
<keyword evidence="7 13" id="KW-0418">Kinase</keyword>
<dbReference type="InterPro" id="IPR000719">
    <property type="entry name" value="Prot_kinase_dom"/>
</dbReference>
<evidence type="ECO:0000256" key="2">
    <source>
        <dbReference type="ARBA" id="ARBA00022475"/>
    </source>
</evidence>
<keyword evidence="20" id="KW-1185">Reference proteome</keyword>
<dbReference type="CDD" id="cd00054">
    <property type="entry name" value="EGF_CA"/>
    <property type="match status" value="1"/>
</dbReference>
<keyword evidence="2" id="KW-1003">Cell membrane</keyword>
<keyword evidence="6 13" id="KW-0547">Nucleotide-binding</keyword>
<evidence type="ECO:0000256" key="11">
    <source>
        <dbReference type="ARBA" id="ARBA00047899"/>
    </source>
</evidence>
<keyword evidence="4 13" id="KW-0808">Transferase</keyword>
<comment type="catalytic activity">
    <reaction evidence="11 13">
        <text>L-threonyl-[protein] + ATP = O-phospho-L-threonyl-[protein] + ADP + H(+)</text>
        <dbReference type="Rhea" id="RHEA:46608"/>
        <dbReference type="Rhea" id="RHEA-COMP:11060"/>
        <dbReference type="Rhea" id="RHEA-COMP:11605"/>
        <dbReference type="ChEBI" id="CHEBI:15378"/>
        <dbReference type="ChEBI" id="CHEBI:30013"/>
        <dbReference type="ChEBI" id="CHEBI:30616"/>
        <dbReference type="ChEBI" id="CHEBI:61977"/>
        <dbReference type="ChEBI" id="CHEBI:456216"/>
        <dbReference type="EC" id="2.7.11.1"/>
    </reaction>
</comment>
<dbReference type="CDD" id="cd01098">
    <property type="entry name" value="PAN_AP_plant"/>
    <property type="match status" value="1"/>
</dbReference>
<dbReference type="SUPFAM" id="SSF51110">
    <property type="entry name" value="alpha-D-mannose-specific plant lectins"/>
    <property type="match status" value="1"/>
</dbReference>
<keyword evidence="14" id="KW-1133">Transmembrane helix</keyword>
<evidence type="ECO:0000256" key="13">
    <source>
        <dbReference type="PIRNR" id="PIRNR000641"/>
    </source>
</evidence>
<protein>
    <recommendedName>
        <fullName evidence="13">Receptor-like serine/threonine-protein kinase</fullName>
        <ecNumber evidence="13">2.7.11.1</ecNumber>
    </recommendedName>
</protein>
<keyword evidence="3 13" id="KW-0723">Serine/threonine-protein kinase</keyword>
<dbReference type="FunFam" id="3.30.200.20:FF:000195">
    <property type="entry name" value="G-type lectin S-receptor-like serine/threonine-protein kinase"/>
    <property type="match status" value="1"/>
</dbReference>
<evidence type="ECO:0000256" key="4">
    <source>
        <dbReference type="ARBA" id="ARBA00022679"/>
    </source>
</evidence>
<dbReference type="Pfam" id="PF01453">
    <property type="entry name" value="B_lectin"/>
    <property type="match status" value="1"/>
</dbReference>
<evidence type="ECO:0000256" key="3">
    <source>
        <dbReference type="ARBA" id="ARBA00022527"/>
    </source>
</evidence>
<dbReference type="InterPro" id="IPR001480">
    <property type="entry name" value="Bulb-type_lectin_dom"/>
</dbReference>
<dbReference type="EC" id="2.7.11.1" evidence="13"/>
<feature type="domain" description="Apple" evidence="18">
    <location>
        <begin position="334"/>
        <end position="416"/>
    </location>
</feature>
<keyword evidence="9" id="KW-1015">Disulfide bond</keyword>
<keyword evidence="14 19" id="KW-0812">Transmembrane</keyword>
<dbReference type="SMART" id="SM00473">
    <property type="entry name" value="PAN_AP"/>
    <property type="match status" value="1"/>
</dbReference>
<evidence type="ECO:0000256" key="1">
    <source>
        <dbReference type="ARBA" id="ARBA00004251"/>
    </source>
</evidence>
<evidence type="ECO:0000256" key="7">
    <source>
        <dbReference type="ARBA" id="ARBA00022777"/>
    </source>
</evidence>
<gene>
    <name evidence="19" type="ORF">LIER_30578</name>
</gene>
<evidence type="ECO:0000256" key="8">
    <source>
        <dbReference type="ARBA" id="ARBA00022840"/>
    </source>
</evidence>
<proteinExistence type="inferred from homology"/>
<dbReference type="GO" id="GO:0004674">
    <property type="term" value="F:protein serine/threonine kinase activity"/>
    <property type="evidence" value="ECO:0007669"/>
    <property type="project" value="UniProtKB-KW"/>
</dbReference>
<reference evidence="19 20" key="1">
    <citation type="submission" date="2024-01" db="EMBL/GenBank/DDBJ databases">
        <title>The complete chloroplast genome sequence of Lithospermum erythrorhizon: insights into the phylogenetic relationship among Boraginaceae species and the maternal lineages of purple gromwells.</title>
        <authorList>
            <person name="Okada T."/>
            <person name="Watanabe K."/>
        </authorList>
    </citation>
    <scope>NUCLEOTIDE SEQUENCE [LARGE SCALE GENOMIC DNA]</scope>
</reference>
<dbReference type="Gene3D" id="3.30.200.20">
    <property type="entry name" value="Phosphorylase Kinase, domain 1"/>
    <property type="match status" value="1"/>
</dbReference>
<dbReference type="GO" id="GO:0048544">
    <property type="term" value="P:recognition of pollen"/>
    <property type="evidence" value="ECO:0007669"/>
    <property type="project" value="InterPro"/>
</dbReference>
<evidence type="ECO:0000256" key="15">
    <source>
        <dbReference type="SAM" id="SignalP"/>
    </source>
</evidence>
<evidence type="ECO:0000256" key="6">
    <source>
        <dbReference type="ARBA" id="ARBA00022741"/>
    </source>
</evidence>
<dbReference type="PROSITE" id="PS51257">
    <property type="entry name" value="PROKAR_LIPOPROTEIN"/>
    <property type="match status" value="1"/>
</dbReference>
<keyword evidence="8 13" id="KW-0067">ATP-binding</keyword>
<evidence type="ECO:0000256" key="12">
    <source>
        <dbReference type="ARBA" id="ARBA00048679"/>
    </source>
</evidence>
<sequence>MKSYSSAIVCFIFIGTLSCGEVSIAGDTLTLSKPLATNETLVSLGGRFQLGFFSPGISNKFFLGICYTISPAKVVWIANRENPLTDASGVLSIGHDGNLVILDKSSKIVWSTNLTYAPGAMAAQLLDSGNLELRDDRGNIVWQSFDHPSHAMIPGMKLGWNSKTGLHLNLVSWKSSDDPSPGEYTYGVDTTGQAELVIRKGSSMLFRSGPWNRVSFGEVHIANDLCFTINVKVDAEDAYYEYSMLNTTSFLMATINNEGEFQLLLKENNTADWRPMFKMPQEYCSNYMRCGPNSVCTNDSPYCSCMTGYTPKNRKEWDGGIWSGGCIEQNQSNCSTLTYFEEYLDFKIPAFLLSSVNISMSMEECRAECIKNCTCTAYANAYSLGEVGGCFLWFEDLVDVVKLDMGTNHLFIRAPSIDSITASAPERDSKKKWKIPVIVVMVIASTFLLSAVCFLWSRKYRRKGGRHSWHVKDEKNFELPSYDIITIEKATQGFSDMNKIGEGGFGPVYKGKLSCGEEIAVKRLSETSCQGVNEFKNEVMLIAKLQHRNLVRLLGCCIHGEDKMLIYEYMANGSLDSYIYDGSKHAKTGLLIWSKRFAIIGGIARGLLYLHRDSRLRIIHRDLKASNVLLDREMNPKISDFGMARAFGEEQLTTKTKRVAGTFGYMSPEYVIDGVYSMKSDVFSFGVLVLEIVSGTRNNQFHHPDHDFNLVGHAWKLLMEARALELIDPLMEDSFSVSEVLRCIQVALLCVQQRPEDRPTMSSVLLMLNSESAVVQQPKSPGFFIERSFDQNEVTCTILEGR</sequence>
<dbReference type="InterPro" id="IPR036426">
    <property type="entry name" value="Bulb-type_lectin_dom_sf"/>
</dbReference>
<dbReference type="CDD" id="cd00028">
    <property type="entry name" value="B_lectin"/>
    <property type="match status" value="1"/>
</dbReference>
<dbReference type="SMART" id="SM00220">
    <property type="entry name" value="S_TKc"/>
    <property type="match status" value="1"/>
</dbReference>
<comment type="similarity">
    <text evidence="13">Belongs to the protein kinase superfamily. Ser/Thr protein kinase family.</text>
</comment>
<keyword evidence="10" id="KW-0325">Glycoprotein</keyword>
<dbReference type="InterPro" id="IPR003609">
    <property type="entry name" value="Pan_app"/>
</dbReference>
<evidence type="ECO:0000259" key="17">
    <source>
        <dbReference type="PROSITE" id="PS50927"/>
    </source>
</evidence>
<keyword evidence="5 15" id="KW-0732">Signal</keyword>
<evidence type="ECO:0000313" key="20">
    <source>
        <dbReference type="Proteomes" id="UP001454036"/>
    </source>
</evidence>
<comment type="catalytic activity">
    <reaction evidence="12 13">
        <text>L-seryl-[protein] + ATP = O-phospho-L-seryl-[protein] + ADP + H(+)</text>
        <dbReference type="Rhea" id="RHEA:17989"/>
        <dbReference type="Rhea" id="RHEA-COMP:9863"/>
        <dbReference type="Rhea" id="RHEA-COMP:11604"/>
        <dbReference type="ChEBI" id="CHEBI:15378"/>
        <dbReference type="ChEBI" id="CHEBI:29999"/>
        <dbReference type="ChEBI" id="CHEBI:30616"/>
        <dbReference type="ChEBI" id="CHEBI:83421"/>
        <dbReference type="ChEBI" id="CHEBI:456216"/>
        <dbReference type="EC" id="2.7.11.1"/>
    </reaction>
</comment>
<dbReference type="Pfam" id="PF08276">
    <property type="entry name" value="PAN_2"/>
    <property type="match status" value="1"/>
</dbReference>
<feature type="signal peptide" evidence="15">
    <location>
        <begin position="1"/>
        <end position="19"/>
    </location>
</feature>
<dbReference type="AlphaFoldDB" id="A0AAV3RTD0"/>
<evidence type="ECO:0000256" key="14">
    <source>
        <dbReference type="SAM" id="Phobius"/>
    </source>
</evidence>
<comment type="caution">
    <text evidence="19">The sequence shown here is derived from an EMBL/GenBank/DDBJ whole genome shotgun (WGS) entry which is preliminary data.</text>
</comment>
<dbReference type="GO" id="GO:0005524">
    <property type="term" value="F:ATP binding"/>
    <property type="evidence" value="ECO:0007669"/>
    <property type="project" value="UniProtKB-KW"/>
</dbReference>
<dbReference type="SMART" id="SM00108">
    <property type="entry name" value="B_lectin"/>
    <property type="match status" value="1"/>
</dbReference>
<feature type="transmembrane region" description="Helical" evidence="14">
    <location>
        <begin position="433"/>
        <end position="456"/>
    </location>
</feature>
<evidence type="ECO:0000313" key="19">
    <source>
        <dbReference type="EMBL" id="GAA0183106.1"/>
    </source>
</evidence>
<dbReference type="EMBL" id="BAABME010011015">
    <property type="protein sequence ID" value="GAA0183106.1"/>
    <property type="molecule type" value="Genomic_DNA"/>
</dbReference>
<dbReference type="InterPro" id="IPR000858">
    <property type="entry name" value="S_locus_glycoprot_dom"/>
</dbReference>
<dbReference type="InterPro" id="IPR008271">
    <property type="entry name" value="Ser/Thr_kinase_AS"/>
</dbReference>
<dbReference type="Pfam" id="PF07714">
    <property type="entry name" value="PK_Tyr_Ser-Thr"/>
    <property type="match status" value="1"/>
</dbReference>
<evidence type="ECO:0000259" key="16">
    <source>
        <dbReference type="PROSITE" id="PS50011"/>
    </source>
</evidence>
<evidence type="ECO:0000256" key="9">
    <source>
        <dbReference type="ARBA" id="ARBA00023157"/>
    </source>
</evidence>